<comment type="caution">
    <text evidence="1">The sequence shown here is derived from an EMBL/GenBank/DDBJ whole genome shotgun (WGS) entry which is preliminary data.</text>
</comment>
<sequence>MAVSLGTRPSTITNQPGWTITKVPTSLYGSWSKVDMECLKVSVKMVSNAENGPESLIEKDLAFSQWPSLGSPVNRFDQHVGCEASTMSSTNISDPKWRWNGRLGISETELDQLKRKRRQERAMTQRIKQSLRGEIDSWDVDLGNICSVDWNNATSSSSTEGVAMETSTSHGREWSGWDSASETPISDEEWGEDWNWGGDLLDYNELIVSDDTPELPWWEQKEDAVVPTEDSGGGCNDDSTLDRHLMTNPGSTILNPLPIPVSRGFQSPLSSSNITLTPISPTLSPKLPSAATIPDAARDSDIDIANVQDETLFLTFSTFGLNTPTRKRPHASGAFTSTEDIQPGSGSREHGDSGCLDEGLALHIKKKPFVRSCRICRGQYLRGTIRRKCMDYSLSLSIRQTFMMAENDAGVLLL</sequence>
<dbReference type="Proteomes" id="UP001234202">
    <property type="component" value="Unassembled WGS sequence"/>
</dbReference>
<accession>A0ACC2X6N8</accession>
<gene>
    <name evidence="1" type="ORF">QFC24_005676</name>
</gene>
<evidence type="ECO:0000313" key="1">
    <source>
        <dbReference type="EMBL" id="KAJ9119443.1"/>
    </source>
</evidence>
<proteinExistence type="predicted"/>
<name>A0ACC2X6N8_9TREE</name>
<evidence type="ECO:0000313" key="2">
    <source>
        <dbReference type="Proteomes" id="UP001234202"/>
    </source>
</evidence>
<organism evidence="1 2">
    <name type="scientific">Naganishia onofrii</name>
    <dbReference type="NCBI Taxonomy" id="1851511"/>
    <lineage>
        <taxon>Eukaryota</taxon>
        <taxon>Fungi</taxon>
        <taxon>Dikarya</taxon>
        <taxon>Basidiomycota</taxon>
        <taxon>Agaricomycotina</taxon>
        <taxon>Tremellomycetes</taxon>
        <taxon>Filobasidiales</taxon>
        <taxon>Filobasidiaceae</taxon>
        <taxon>Naganishia</taxon>
    </lineage>
</organism>
<keyword evidence="2" id="KW-1185">Reference proteome</keyword>
<reference evidence="1" key="1">
    <citation type="submission" date="2023-04" db="EMBL/GenBank/DDBJ databases">
        <title>Draft Genome sequencing of Naganishia species isolated from polar environments using Oxford Nanopore Technology.</title>
        <authorList>
            <person name="Leo P."/>
            <person name="Venkateswaran K."/>
        </authorList>
    </citation>
    <scope>NUCLEOTIDE SEQUENCE</scope>
    <source>
        <strain evidence="1">DBVPG 5303</strain>
    </source>
</reference>
<dbReference type="EMBL" id="JASBWV010000024">
    <property type="protein sequence ID" value="KAJ9119443.1"/>
    <property type="molecule type" value="Genomic_DNA"/>
</dbReference>
<protein>
    <submittedName>
        <fullName evidence="1">Uncharacterized protein</fullName>
    </submittedName>
</protein>